<evidence type="ECO:0000313" key="2">
    <source>
        <dbReference type="Proteomes" id="UP001358586"/>
    </source>
</evidence>
<dbReference type="Proteomes" id="UP001358586">
    <property type="component" value="Chromosome 2"/>
</dbReference>
<dbReference type="EMBL" id="JARKNE010000002">
    <property type="protein sequence ID" value="KAK5843278.1"/>
    <property type="molecule type" value="Genomic_DNA"/>
</dbReference>
<gene>
    <name evidence="1" type="ORF">PVK06_005730</name>
</gene>
<organism evidence="1 2">
    <name type="scientific">Gossypium arboreum</name>
    <name type="common">Tree cotton</name>
    <name type="synonym">Gossypium nanking</name>
    <dbReference type="NCBI Taxonomy" id="29729"/>
    <lineage>
        <taxon>Eukaryota</taxon>
        <taxon>Viridiplantae</taxon>
        <taxon>Streptophyta</taxon>
        <taxon>Embryophyta</taxon>
        <taxon>Tracheophyta</taxon>
        <taxon>Spermatophyta</taxon>
        <taxon>Magnoliopsida</taxon>
        <taxon>eudicotyledons</taxon>
        <taxon>Gunneridae</taxon>
        <taxon>Pentapetalae</taxon>
        <taxon>rosids</taxon>
        <taxon>malvids</taxon>
        <taxon>Malvales</taxon>
        <taxon>Malvaceae</taxon>
        <taxon>Malvoideae</taxon>
        <taxon>Gossypium</taxon>
    </lineage>
</organism>
<accession>A0ABR0QWP7</accession>
<comment type="caution">
    <text evidence="1">The sequence shown here is derived from an EMBL/GenBank/DDBJ whole genome shotgun (WGS) entry which is preliminary data.</text>
</comment>
<proteinExistence type="predicted"/>
<evidence type="ECO:0000313" key="1">
    <source>
        <dbReference type="EMBL" id="KAK5843278.1"/>
    </source>
</evidence>
<protein>
    <submittedName>
        <fullName evidence="1">Uncharacterized protein</fullName>
    </submittedName>
</protein>
<reference evidence="1 2" key="1">
    <citation type="submission" date="2023-03" db="EMBL/GenBank/DDBJ databases">
        <title>WGS of Gossypium arboreum.</title>
        <authorList>
            <person name="Yu D."/>
        </authorList>
    </citation>
    <scope>NUCLEOTIDE SEQUENCE [LARGE SCALE GENOMIC DNA]</scope>
    <source>
        <tissue evidence="1">Leaf</tissue>
    </source>
</reference>
<keyword evidence="2" id="KW-1185">Reference proteome</keyword>
<name>A0ABR0QWP7_GOSAR</name>
<sequence>MERDLAALSLNDEKEEIMHIQKKSDLGMVEEYSCLARCFLTASVIHFPVMRSTMANLWHPVKEV</sequence>